<gene>
    <name evidence="1" type="ORF">HNQ66_002872</name>
</gene>
<dbReference type="Proteomes" id="UP000535406">
    <property type="component" value="Unassembled WGS sequence"/>
</dbReference>
<dbReference type="RefSeq" id="WP_184144839.1">
    <property type="nucleotide sequence ID" value="NZ_JACHIK010000009.1"/>
</dbReference>
<protein>
    <submittedName>
        <fullName evidence="1">Uncharacterized protein</fullName>
    </submittedName>
</protein>
<evidence type="ECO:0000313" key="2">
    <source>
        <dbReference type="Proteomes" id="UP000535406"/>
    </source>
</evidence>
<sequence length="583" mass="64386">MNAKNPSITVEPNDVQVATSLAVLAKVQAEAVKPDAVEATSGKEDENYMLESPHPALDLSFMRLKTRKEGGGIDYWTVASDGGYRTSDYAADCEMGRALAEEYLKYLGEHPTNGSRTLLGCIVLDMIAKRPAKGLVIGFMAAVNEYAMSVARIAKDIATVNSGTVANAARCRQVDDAGAPATEIDTLIRDFYANKDAWSAMADEDGDLVADGPEYEQSWASCKKLIRYQCRTEEDVRRKVMAILENGWLEETAEIGFGDEPFHFRDFLKTLIPGPAGLVDPVPDPLLEAIKAYRAGLIEFNRLAAEDDDDVRWSEYGAMTYEPWQEKLDNWTEPARTRESAIEALRAALGEDDGVYGTDAAECMVRAALGYLEGGKRVPGGRASTGQTVATASPTIPEMYEEWLAVRNHNVIGMAEEEADAVYQQYASLQARIIAAAPQMPRDVAIQFLVDTDDTDSDFSKEFERRVRLIAQENCPVQARPSMLVQLIATYAEAKWIWETQWCEDEDKAGDSVEWSAYEDAGDAILNYPCASMDEIRIKAAFVLSDESLTDTLMNCYRTVNGAEEYCLLPFLRSMLSGEVARP</sequence>
<keyword evidence="2" id="KW-1185">Reference proteome</keyword>
<dbReference type="AlphaFoldDB" id="A0A7W7YW42"/>
<comment type="caution">
    <text evidence="1">The sequence shown here is derived from an EMBL/GenBank/DDBJ whole genome shotgun (WGS) entry which is preliminary data.</text>
</comment>
<name>A0A7W7YW42_9HYPH</name>
<dbReference type="EMBL" id="JACHIK010000009">
    <property type="protein sequence ID" value="MBB5043466.1"/>
    <property type="molecule type" value="Genomic_DNA"/>
</dbReference>
<accession>A0A7W7YW42</accession>
<evidence type="ECO:0000313" key="1">
    <source>
        <dbReference type="EMBL" id="MBB5043466.1"/>
    </source>
</evidence>
<organism evidence="1 2">
    <name type="scientific">Shinella fusca</name>
    <dbReference type="NCBI Taxonomy" id="544480"/>
    <lineage>
        <taxon>Bacteria</taxon>
        <taxon>Pseudomonadati</taxon>
        <taxon>Pseudomonadota</taxon>
        <taxon>Alphaproteobacteria</taxon>
        <taxon>Hyphomicrobiales</taxon>
        <taxon>Rhizobiaceae</taxon>
        <taxon>Shinella</taxon>
    </lineage>
</organism>
<proteinExistence type="predicted"/>
<reference evidence="1 2" key="1">
    <citation type="submission" date="2020-08" db="EMBL/GenBank/DDBJ databases">
        <title>Genomic Encyclopedia of Type Strains, Phase IV (KMG-IV): sequencing the most valuable type-strain genomes for metagenomic binning, comparative biology and taxonomic classification.</title>
        <authorList>
            <person name="Goeker M."/>
        </authorList>
    </citation>
    <scope>NUCLEOTIDE SEQUENCE [LARGE SCALE GENOMIC DNA]</scope>
    <source>
        <strain evidence="1 2">DSM 21319</strain>
    </source>
</reference>